<gene>
    <name evidence="2" type="ORF">PARMNEM_LOCUS447</name>
</gene>
<evidence type="ECO:0000313" key="2">
    <source>
        <dbReference type="EMBL" id="CAK1578358.1"/>
    </source>
</evidence>
<keyword evidence="3" id="KW-1185">Reference proteome</keyword>
<reference evidence="2 3" key="1">
    <citation type="submission" date="2023-11" db="EMBL/GenBank/DDBJ databases">
        <authorList>
            <person name="Hedman E."/>
            <person name="Englund M."/>
            <person name="Stromberg M."/>
            <person name="Nyberg Akerstrom W."/>
            <person name="Nylinder S."/>
            <person name="Jareborg N."/>
            <person name="Kallberg Y."/>
            <person name="Kronander E."/>
        </authorList>
    </citation>
    <scope>NUCLEOTIDE SEQUENCE [LARGE SCALE GENOMIC DNA]</scope>
</reference>
<comment type="caution">
    <text evidence="2">The sequence shown here is derived from an EMBL/GenBank/DDBJ whole genome shotgun (WGS) entry which is preliminary data.</text>
</comment>
<name>A0AAV1K731_9NEOP</name>
<proteinExistence type="predicted"/>
<evidence type="ECO:0000313" key="3">
    <source>
        <dbReference type="Proteomes" id="UP001314205"/>
    </source>
</evidence>
<dbReference type="AlphaFoldDB" id="A0AAV1K731"/>
<accession>A0AAV1K731</accession>
<protein>
    <recommendedName>
        <fullName evidence="4">PHD-type domain-containing protein</fullName>
    </recommendedName>
</protein>
<feature type="region of interest" description="Disordered" evidence="1">
    <location>
        <begin position="48"/>
        <end position="69"/>
    </location>
</feature>
<dbReference type="Gene3D" id="3.30.40.10">
    <property type="entry name" value="Zinc/RING finger domain, C3HC4 (zinc finger)"/>
    <property type="match status" value="1"/>
</dbReference>
<dbReference type="Proteomes" id="UP001314205">
    <property type="component" value="Unassembled WGS sequence"/>
</dbReference>
<dbReference type="InterPro" id="IPR013083">
    <property type="entry name" value="Znf_RING/FYVE/PHD"/>
</dbReference>
<dbReference type="InterPro" id="IPR011011">
    <property type="entry name" value="Znf_FYVE_PHD"/>
</dbReference>
<dbReference type="SUPFAM" id="SSF57903">
    <property type="entry name" value="FYVE/PHD zinc finger"/>
    <property type="match status" value="1"/>
</dbReference>
<organism evidence="2 3">
    <name type="scientific">Parnassius mnemosyne</name>
    <name type="common">clouded apollo</name>
    <dbReference type="NCBI Taxonomy" id="213953"/>
    <lineage>
        <taxon>Eukaryota</taxon>
        <taxon>Metazoa</taxon>
        <taxon>Ecdysozoa</taxon>
        <taxon>Arthropoda</taxon>
        <taxon>Hexapoda</taxon>
        <taxon>Insecta</taxon>
        <taxon>Pterygota</taxon>
        <taxon>Neoptera</taxon>
        <taxon>Endopterygota</taxon>
        <taxon>Lepidoptera</taxon>
        <taxon>Glossata</taxon>
        <taxon>Ditrysia</taxon>
        <taxon>Papilionoidea</taxon>
        <taxon>Papilionidae</taxon>
        <taxon>Parnassiinae</taxon>
        <taxon>Parnassini</taxon>
        <taxon>Parnassius</taxon>
        <taxon>Driopa</taxon>
    </lineage>
</organism>
<evidence type="ECO:0008006" key="4">
    <source>
        <dbReference type="Google" id="ProtNLM"/>
    </source>
</evidence>
<dbReference type="EMBL" id="CAVLGL010000001">
    <property type="protein sequence ID" value="CAK1578358.1"/>
    <property type="molecule type" value="Genomic_DNA"/>
</dbReference>
<evidence type="ECO:0000256" key="1">
    <source>
        <dbReference type="SAM" id="MobiDB-lite"/>
    </source>
</evidence>
<sequence length="145" mass="16845">MIVKDKYFISCHGCKQMYDLECESLSPKRLNKMNAENKREWRCLECKSKKPKSDNTNTPARPSAHYAPTAPYDETYTECYSDSNITLRKKPNYLSNSELKELFKAKRAETRAIVEAYSKGLSEQLKGMNVQFTSFQESMTYINCH</sequence>